<dbReference type="Pfam" id="PF03160">
    <property type="entry name" value="Calx-beta"/>
    <property type="match status" value="3"/>
</dbReference>
<proteinExistence type="predicted"/>
<evidence type="ECO:0000256" key="1">
    <source>
        <dbReference type="ARBA" id="ARBA00022729"/>
    </source>
</evidence>
<gene>
    <name evidence="5" type="ordered locus">Tery_0599</name>
</gene>
<evidence type="ECO:0000313" key="5">
    <source>
        <dbReference type="EMBL" id="ABG50043.1"/>
    </source>
</evidence>
<dbReference type="Pfam" id="PF13517">
    <property type="entry name" value="FG-GAP_3"/>
    <property type="match status" value="2"/>
</dbReference>
<dbReference type="InterPro" id="IPR028994">
    <property type="entry name" value="Integrin_alpha_N"/>
</dbReference>
<dbReference type="SUPFAM" id="SSF141072">
    <property type="entry name" value="CalX-like"/>
    <property type="match status" value="3"/>
</dbReference>
<dbReference type="Gene3D" id="2.30.30.100">
    <property type="match status" value="6"/>
</dbReference>
<dbReference type="STRING" id="203124.Tery_0599"/>
<dbReference type="Gene3D" id="2.60.120.380">
    <property type="match status" value="1"/>
</dbReference>
<dbReference type="eggNOG" id="COG1572">
    <property type="taxonomic scope" value="Bacteria"/>
</dbReference>
<evidence type="ECO:0000259" key="4">
    <source>
        <dbReference type="SMART" id="SM00237"/>
    </source>
</evidence>
<dbReference type="GO" id="GO:0007229">
    <property type="term" value="P:integrin-mediated signaling pathway"/>
    <property type="evidence" value="ECO:0007669"/>
    <property type="project" value="UniProtKB-KW"/>
</dbReference>
<dbReference type="Gene3D" id="2.60.40.2030">
    <property type="match status" value="3"/>
</dbReference>
<dbReference type="EMBL" id="CP000393">
    <property type="protein sequence ID" value="ABG50043.1"/>
    <property type="molecule type" value="Genomic_DNA"/>
</dbReference>
<accession>Q118N1</accession>
<organism evidence="5">
    <name type="scientific">Trichodesmium erythraeum (strain IMS101)</name>
    <dbReference type="NCBI Taxonomy" id="203124"/>
    <lineage>
        <taxon>Bacteria</taxon>
        <taxon>Bacillati</taxon>
        <taxon>Cyanobacteriota</taxon>
        <taxon>Cyanophyceae</taxon>
        <taxon>Oscillatoriophycideae</taxon>
        <taxon>Oscillatoriales</taxon>
        <taxon>Microcoleaceae</taxon>
        <taxon>Trichodesmium</taxon>
    </lineage>
</organism>
<dbReference type="RefSeq" id="WP_011610437.1">
    <property type="nucleotide sequence ID" value="NC_008312.1"/>
</dbReference>
<sequence length="1012" mass="109512">MDEDFQNNTPYSPGEKDCLFPLEINYHTGLNLDPEVASPLIETAWSQVKDELVDFILLPEFKANIEISFDEKVNVDLVKDNIKDILTGENLPGIQVLSAADMNPAVGAYDPLTGEIYLADSLLGGTAQAKEQVLSDLSGVLLEELGHHLDPQLPESDSPGDEGELFRRLVRGETLDESEVLQLRAEDDFREIRVWGVLVEVEATQKIDFEEFGPFEVDERPNWVAVGEFNGDEFLDLAVANENSDNVSVLLGKAYSSFGPATNFDVGDRPWSVGVGEFNGDDFSDLVVTSGPSGQVSILLGKGDGGFGPATNFDVGDSPRSVVVEDLNGDGFSDLVVVNPWSDKVSVLLGEGKGSFGLATDFNVGDEPESLVVGDFDRDNIPDLAVANKFSDNVSILLGRGNGSFGRANNFDGGDGPSSLAVGEFNGDSFLDLAVGNYFSDNISVLLGAGDGSFGSATNFRAGDEPTSIAAGEFNGDGFSDLVVANENSDDISILLGNGNGGFGPPTNFDVGDEPESVAIGDFNGNGIADLAVANEFSGNVSILINQTSITTVPNITISDTKIKEGNRNKTAEFTVILDNPSNEIVKVNYTTANQSAKVNQDYRLAKGTLIFQPGETQQTITVPILGDRRDEAQEKFKLNLSSPQNANLKDAQAIGTILDNDPLPKISIGDAKVTEGNRGQKKMTFEVRLNNPSGKTVRVNYGTVEGSAKSGEDYQEKRGVVKFKPGQKKKIINIPIFGDTEDEQNEQFQVILSRARNAKFSDKKAVGMIRDNDEAVPKDEIMPQISIGDAKVTEGNRGQKRMEFEVELDSASQKMVKVNYSTVDGSAKSGEDYRKKSGVVTFKPGQTKKIVNIPILGDTQDEDNEKFQVQLSGAKNAKFSDRKGVGIIEDNDRPVPEVFEDAIDLGVLSREPISVVDKIGFTVGPVNRNTEDYFRFEVEKEGSVSIFVDSFVQDLGIKLYDEEESLLNQSNKGGDLKEIETILESGVYYLKVVPVGGSRTKYNLSVNIVEF</sequence>
<keyword evidence="5" id="KW-0401">Integrin</keyword>
<dbReference type="SUPFAM" id="SSF89260">
    <property type="entry name" value="Collagen-binding domain"/>
    <property type="match status" value="1"/>
</dbReference>
<dbReference type="InterPro" id="IPR013517">
    <property type="entry name" value="FG-GAP"/>
</dbReference>
<dbReference type="KEGG" id="ter:Tery_0599"/>
<name>Q118N1_TRIEI</name>
<dbReference type="SMART" id="SM00237">
    <property type="entry name" value="Calx_beta"/>
    <property type="match status" value="3"/>
</dbReference>
<reference evidence="5" key="1">
    <citation type="submission" date="2006-06" db="EMBL/GenBank/DDBJ databases">
        <title>Complete sequence of Trichodesmium erythraeum IMS101.</title>
        <authorList>
            <consortium name="US DOE Joint Genome Institute"/>
            <person name="Copeland A."/>
            <person name="Lucas S."/>
            <person name="Lapidus A."/>
            <person name="Barry K."/>
            <person name="Detter J.C."/>
            <person name="Glavina del Rio T."/>
            <person name="Hammon N."/>
            <person name="Israni S."/>
            <person name="Dalin E."/>
            <person name="Tice H."/>
            <person name="Pitluck S."/>
            <person name="Kiss H."/>
            <person name="Munk A.C."/>
            <person name="Brettin T."/>
            <person name="Bruce D."/>
            <person name="Han C."/>
            <person name="Tapia R."/>
            <person name="Gilna P."/>
            <person name="Schmutz J."/>
            <person name="Larimer F."/>
            <person name="Land M."/>
            <person name="Hauser L."/>
            <person name="Kyrpides N."/>
            <person name="Kim E."/>
            <person name="Richardson P."/>
        </authorList>
    </citation>
    <scope>NUCLEOTIDE SEQUENCE [LARGE SCALE GENOMIC DNA]</scope>
    <source>
        <strain evidence="5">IMS101</strain>
    </source>
</reference>
<feature type="domain" description="Calx-beta" evidence="4">
    <location>
        <begin position="654"/>
        <end position="754"/>
    </location>
</feature>
<dbReference type="PANTHER" id="PTHR46580:SF2">
    <property type="entry name" value="MAM DOMAIN-CONTAINING PROTEIN"/>
    <property type="match status" value="1"/>
</dbReference>
<dbReference type="InterPro" id="IPR038081">
    <property type="entry name" value="CalX-like_sf"/>
</dbReference>
<dbReference type="AlphaFoldDB" id="Q118N1"/>
<dbReference type="OrthoDB" id="1488578at2"/>
<dbReference type="PANTHER" id="PTHR46580">
    <property type="entry name" value="SENSOR KINASE-RELATED"/>
    <property type="match status" value="1"/>
</dbReference>
<protein>
    <submittedName>
        <fullName evidence="5">Na-Ca exchanger/integrin-beta4</fullName>
    </submittedName>
</protein>
<dbReference type="Pfam" id="PF01839">
    <property type="entry name" value="FG-GAP"/>
    <property type="match status" value="2"/>
</dbReference>
<keyword evidence="2" id="KW-0677">Repeat</keyword>
<dbReference type="InterPro" id="IPR003644">
    <property type="entry name" value="Calx_beta"/>
</dbReference>
<keyword evidence="3" id="KW-0106">Calcium</keyword>
<keyword evidence="1" id="KW-0732">Signal</keyword>
<feature type="domain" description="Calx-beta" evidence="4">
    <location>
        <begin position="548"/>
        <end position="642"/>
    </location>
</feature>
<dbReference type="eggNOG" id="COG3391">
    <property type="taxonomic scope" value="Bacteria"/>
</dbReference>
<evidence type="ECO:0000256" key="2">
    <source>
        <dbReference type="ARBA" id="ARBA00022737"/>
    </source>
</evidence>
<evidence type="ECO:0000256" key="3">
    <source>
        <dbReference type="ARBA" id="ARBA00022837"/>
    </source>
</evidence>
<dbReference type="HOGENOM" id="CLU_008527_0_0_3"/>
<dbReference type="SUPFAM" id="SSF69318">
    <property type="entry name" value="Integrin alpha N-terminal domain"/>
    <property type="match status" value="1"/>
</dbReference>
<feature type="domain" description="Calx-beta" evidence="4">
    <location>
        <begin position="766"/>
        <end position="873"/>
    </location>
</feature>
<dbReference type="GO" id="GO:0016020">
    <property type="term" value="C:membrane"/>
    <property type="evidence" value="ECO:0007669"/>
    <property type="project" value="InterPro"/>
</dbReference>